<feature type="transmembrane region" description="Helical" evidence="8">
    <location>
        <begin position="590"/>
        <end position="612"/>
    </location>
</feature>
<comment type="subcellular location">
    <subcellularLocation>
        <location evidence="1 8">Cell membrane</location>
        <topology evidence="1 8">Multi-pass membrane protein</topology>
    </subcellularLocation>
</comment>
<dbReference type="PANTHER" id="PTHR30003">
    <property type="entry name" value="L-LACTATE PERMEASE"/>
    <property type="match status" value="1"/>
</dbReference>
<evidence type="ECO:0000256" key="2">
    <source>
        <dbReference type="ARBA" id="ARBA00010100"/>
    </source>
</evidence>
<feature type="region of interest" description="Disordered" evidence="9">
    <location>
        <begin position="288"/>
        <end position="460"/>
    </location>
</feature>
<comment type="function">
    <text evidence="8">Uptake of L-lactate across the membrane. Can also transport D-lactate and glycolate.</text>
</comment>
<keyword evidence="3 8" id="KW-0813">Transport</keyword>
<evidence type="ECO:0000256" key="5">
    <source>
        <dbReference type="ARBA" id="ARBA00022692"/>
    </source>
</evidence>
<keyword evidence="11" id="KW-1185">Reference proteome</keyword>
<feature type="transmembrane region" description="Helical" evidence="8">
    <location>
        <begin position="238"/>
        <end position="258"/>
    </location>
</feature>
<accession>A0A919NJI5</accession>
<evidence type="ECO:0000256" key="8">
    <source>
        <dbReference type="RuleBase" id="RU365092"/>
    </source>
</evidence>
<feature type="transmembrane region" description="Helical" evidence="8">
    <location>
        <begin position="20"/>
        <end position="37"/>
    </location>
</feature>
<dbReference type="AlphaFoldDB" id="A0A919NJI5"/>
<evidence type="ECO:0000256" key="3">
    <source>
        <dbReference type="ARBA" id="ARBA00022448"/>
    </source>
</evidence>
<feature type="transmembrane region" description="Helical" evidence="8">
    <location>
        <begin position="524"/>
        <end position="547"/>
    </location>
</feature>
<reference evidence="10" key="1">
    <citation type="submission" date="2021-01" db="EMBL/GenBank/DDBJ databases">
        <title>Whole genome shotgun sequence of Actinoplanes tereljensis NBRC 105297.</title>
        <authorList>
            <person name="Komaki H."/>
            <person name="Tamura T."/>
        </authorList>
    </citation>
    <scope>NUCLEOTIDE SEQUENCE</scope>
    <source>
        <strain evidence="10">NBRC 105297</strain>
    </source>
</reference>
<evidence type="ECO:0000256" key="7">
    <source>
        <dbReference type="ARBA" id="ARBA00023136"/>
    </source>
</evidence>
<proteinExistence type="inferred from homology"/>
<dbReference type="GO" id="GO:0005886">
    <property type="term" value="C:plasma membrane"/>
    <property type="evidence" value="ECO:0007669"/>
    <property type="project" value="UniProtKB-SubCell"/>
</dbReference>
<evidence type="ECO:0000313" key="11">
    <source>
        <dbReference type="Proteomes" id="UP000623608"/>
    </source>
</evidence>
<feature type="transmembrane region" description="Helical" evidence="8">
    <location>
        <begin position="77"/>
        <end position="98"/>
    </location>
</feature>
<organism evidence="10 11">
    <name type="scientific">Paractinoplanes tereljensis</name>
    <dbReference type="NCBI Taxonomy" id="571912"/>
    <lineage>
        <taxon>Bacteria</taxon>
        <taxon>Bacillati</taxon>
        <taxon>Actinomycetota</taxon>
        <taxon>Actinomycetes</taxon>
        <taxon>Micromonosporales</taxon>
        <taxon>Micromonosporaceae</taxon>
        <taxon>Paractinoplanes</taxon>
    </lineage>
</organism>
<feature type="transmembrane region" description="Helical" evidence="8">
    <location>
        <begin position="144"/>
        <end position="166"/>
    </location>
</feature>
<feature type="transmembrane region" description="Helical" evidence="8">
    <location>
        <begin position="264"/>
        <end position="281"/>
    </location>
</feature>
<keyword evidence="5 8" id="KW-0812">Transmembrane</keyword>
<dbReference type="EMBL" id="BOMY01000012">
    <property type="protein sequence ID" value="GIF19037.1"/>
    <property type="molecule type" value="Genomic_DNA"/>
</dbReference>
<feature type="transmembrane region" description="Helical" evidence="8">
    <location>
        <begin position="205"/>
        <end position="226"/>
    </location>
</feature>
<dbReference type="GO" id="GO:0015295">
    <property type="term" value="F:solute:proton symporter activity"/>
    <property type="evidence" value="ECO:0007669"/>
    <property type="project" value="TreeGrafter"/>
</dbReference>
<evidence type="ECO:0000256" key="4">
    <source>
        <dbReference type="ARBA" id="ARBA00022475"/>
    </source>
</evidence>
<feature type="transmembrane region" description="Helical" evidence="8">
    <location>
        <begin position="559"/>
        <end position="578"/>
    </location>
</feature>
<feature type="transmembrane region" description="Helical" evidence="8">
    <location>
        <begin position="119"/>
        <end position="138"/>
    </location>
</feature>
<dbReference type="Proteomes" id="UP000623608">
    <property type="component" value="Unassembled WGS sequence"/>
</dbReference>
<feature type="transmembrane region" description="Helical" evidence="8">
    <location>
        <begin position="173"/>
        <end position="193"/>
    </location>
</feature>
<sequence>MVDMVDQFRIVTDPVADSIAISAIFAALPLLTLFVLLGALRMRAWLAGVISLAVALAVAIVVYAMPVGQALLSATEGAAFGFFPILWIVLNAIWVYNLTVVSGHFDVLRRSMARVSPDMRIQAIIVAFCFGALLEALAGFGTPVAVTVVMLMALGFPPIRAAAVALIANTAPVAFGALATPITTLGTVTSGAVDDPRLNADTLGAMVGRQTPFLALIVPLILVAVIDGRRGIRQTWPAATVAGVVFAIAQFLASNYVSVPLTDIIASLAAAAAVVLLLRIWQPAETPPLHAGEGELVTAGTRRRLTGRGGADLGEPDTGRGGADSDGNTLTGRGGADLGDDDPDTGRGGADGDGDDLTGNTLTGRGGADLGEPDTGRGGADLGEPSTEPGGDDPDTGRGGADGEGDTLTGRGGSDLGDPDTGRGGADAQAGRHRVDDDATAGAPRSGGNAYAARQDDQRDSPAEIARAYAPYLIIIAIFSIASLGPIKAALAKEPWTVVFAWPGLHVTGASGKPLSSVNFTFGWLPAAGTLMILAGILTAIVLRVSVGSAVRAYRDTYWTLRHAIVTVMAVLALAYVMNQSGQTNTLGEFLAAAGGFFVFLSSILGWIGVAVTGSDTSANALFGALQVQTATKAGLDPVLLAAANSSGGVLGKMISPQNLAIAAAAVGMSGKEGDIFRRVVGWSLVLLLVMCVLVTLQGTPVLDWMVP</sequence>
<dbReference type="PANTHER" id="PTHR30003:SF0">
    <property type="entry name" value="GLYCOLATE PERMEASE GLCA-RELATED"/>
    <property type="match status" value="1"/>
</dbReference>
<evidence type="ECO:0000256" key="9">
    <source>
        <dbReference type="SAM" id="MobiDB-lite"/>
    </source>
</evidence>
<evidence type="ECO:0000256" key="1">
    <source>
        <dbReference type="ARBA" id="ARBA00004651"/>
    </source>
</evidence>
<evidence type="ECO:0000256" key="6">
    <source>
        <dbReference type="ARBA" id="ARBA00022989"/>
    </source>
</evidence>
<keyword evidence="4 8" id="KW-1003">Cell membrane</keyword>
<comment type="caution">
    <text evidence="10">The sequence shown here is derived from an EMBL/GenBank/DDBJ whole genome shotgun (WGS) entry which is preliminary data.</text>
</comment>
<comment type="similarity">
    <text evidence="2 8">Belongs to the lactate permease family.</text>
</comment>
<feature type="transmembrane region" description="Helical" evidence="8">
    <location>
        <begin position="469"/>
        <end position="487"/>
    </location>
</feature>
<dbReference type="Pfam" id="PF02652">
    <property type="entry name" value="Lactate_perm"/>
    <property type="match status" value="2"/>
</dbReference>
<protein>
    <recommendedName>
        <fullName evidence="8">L-lactate permease</fullName>
    </recommendedName>
</protein>
<evidence type="ECO:0000313" key="10">
    <source>
        <dbReference type="EMBL" id="GIF19037.1"/>
    </source>
</evidence>
<dbReference type="GO" id="GO:0015129">
    <property type="term" value="F:lactate transmembrane transporter activity"/>
    <property type="evidence" value="ECO:0007669"/>
    <property type="project" value="UniProtKB-UniRule"/>
</dbReference>
<feature type="transmembrane region" description="Helical" evidence="8">
    <location>
        <begin position="44"/>
        <end position="65"/>
    </location>
</feature>
<dbReference type="InterPro" id="IPR003804">
    <property type="entry name" value="Lactate_perm"/>
</dbReference>
<name>A0A919NJI5_9ACTN</name>
<feature type="transmembrane region" description="Helical" evidence="8">
    <location>
        <begin position="680"/>
        <end position="699"/>
    </location>
</feature>
<keyword evidence="7 8" id="KW-0472">Membrane</keyword>
<keyword evidence="6 8" id="KW-1133">Transmembrane helix</keyword>
<gene>
    <name evidence="10" type="ORF">Ate02nite_17670</name>
</gene>